<proteinExistence type="inferred from homology"/>
<evidence type="ECO:0000256" key="6">
    <source>
        <dbReference type="SAM" id="MobiDB-lite"/>
    </source>
</evidence>
<keyword evidence="4" id="KW-0576">Peroxisome</keyword>
<dbReference type="Proteomes" id="UP001201980">
    <property type="component" value="Unassembled WGS sequence"/>
</dbReference>
<evidence type="ECO:0000256" key="1">
    <source>
        <dbReference type="ARBA" id="ARBA00004275"/>
    </source>
</evidence>
<organism evidence="7 8">
    <name type="scientific">Zalerion maritima</name>
    <dbReference type="NCBI Taxonomy" id="339359"/>
    <lineage>
        <taxon>Eukaryota</taxon>
        <taxon>Fungi</taxon>
        <taxon>Dikarya</taxon>
        <taxon>Ascomycota</taxon>
        <taxon>Pezizomycotina</taxon>
        <taxon>Sordariomycetes</taxon>
        <taxon>Lulworthiomycetidae</taxon>
        <taxon>Lulworthiales</taxon>
        <taxon>Lulworthiaceae</taxon>
        <taxon>Zalerion</taxon>
    </lineage>
</organism>
<dbReference type="CDD" id="cd06558">
    <property type="entry name" value="crotonase-like"/>
    <property type="match status" value="1"/>
</dbReference>
<sequence>MPARALARISNHSSSSNVERKREARVGDLDSNDAAALERELVLAFMYIIVALYPNGTTFFSRNGTLPVGFQAPRPVVPEPIYEIDSISGNAARDLAHWDAVSACGKELGRFGGRFPRPKSARSTSCRGSSDEVLTKESIWASWTPRRRWKISARVGACVVWFDPQLMNPPPGLLQLTILRVNSNLSTLLDISDTSSTMSWNLREEELIMEDMILLSWSLPALCIAPGRLSCREQGRFTIDFVQYTGMKKAEKWPRGDLGLGKLAFDGMGISYFSERLPSALTSFDLNSKSGGELAATHMSPLKWNAEAFDTLLWMMIRLRGKRSFIYATIRAHVTLLENGATLDGPREARPSRSLEWPLPAEASHLQLTRSMAGWSYRSRGISTNFSSRRDSGRNWISGDGGERIASPIVPAHPISDSTTNWPHTKSHWNLTHTQRPITRQEAQPSVRPSFAMSSSEEPSVVSVEYLGRVAVITIANEKKLNALTQGQYFDLAQRLREVATKEEVCITVLTGKGRYFSAGADVSISREAPSQDAPDSTYNHWLRSFVANNLNLTQAFYTHPKILVVALNGPAIGLSAAITGFADFVYCTPSAFLLTPFSSLGLVAEGGASHSLVQRLGISKANEALIMSKRISCDELLACGFVNKVFDPKEGGADKFREMVLEEVDERLGHHLVASSLTGIKKLIRKPEVDRLNAQSVEEVFSGLERFMSGVPQGEFIKIASGEKRHKL</sequence>
<protein>
    <submittedName>
        <fullName evidence="7">Enoyl-CoA hydratase/isomerase</fullName>
    </submittedName>
</protein>
<dbReference type="SUPFAM" id="SSF52096">
    <property type="entry name" value="ClpP/crotonase"/>
    <property type="match status" value="1"/>
</dbReference>
<dbReference type="GO" id="GO:0006635">
    <property type="term" value="P:fatty acid beta-oxidation"/>
    <property type="evidence" value="ECO:0007669"/>
    <property type="project" value="TreeGrafter"/>
</dbReference>
<dbReference type="FunFam" id="3.90.226.10:FF:000048">
    <property type="entry name" value="3,2-trans-enoyl-CoA isomerase"/>
    <property type="match status" value="1"/>
</dbReference>
<comment type="subcellular location">
    <subcellularLocation>
        <location evidence="1">Peroxisome</location>
    </subcellularLocation>
</comment>
<reference evidence="7" key="1">
    <citation type="submission" date="2022-07" db="EMBL/GenBank/DDBJ databases">
        <title>Draft genome sequence of Zalerion maritima ATCC 34329, a (micro)plastics degrading marine fungus.</title>
        <authorList>
            <person name="Paco A."/>
            <person name="Goncalves M.F.M."/>
            <person name="Rocha-Santos T.A.P."/>
            <person name="Alves A."/>
        </authorList>
    </citation>
    <scope>NUCLEOTIDE SEQUENCE</scope>
    <source>
        <strain evidence="7">ATCC 34329</strain>
    </source>
</reference>
<dbReference type="InterPro" id="IPR001753">
    <property type="entry name" value="Enoyl-CoA_hydra/iso"/>
</dbReference>
<evidence type="ECO:0000256" key="5">
    <source>
        <dbReference type="ARBA" id="ARBA00023235"/>
    </source>
</evidence>
<dbReference type="GO" id="GO:0004165">
    <property type="term" value="F:delta(3)-delta(2)-enoyl-CoA isomerase activity"/>
    <property type="evidence" value="ECO:0007669"/>
    <property type="project" value="UniProtKB-ARBA"/>
</dbReference>
<keyword evidence="5" id="KW-0413">Isomerase</keyword>
<feature type="region of interest" description="Disordered" evidence="6">
    <location>
        <begin position="391"/>
        <end position="428"/>
    </location>
</feature>
<dbReference type="AlphaFoldDB" id="A0AAD5WYS0"/>
<evidence type="ECO:0000256" key="3">
    <source>
        <dbReference type="ARBA" id="ARBA00005254"/>
    </source>
</evidence>
<dbReference type="GO" id="GO:0005782">
    <property type="term" value="C:peroxisomal matrix"/>
    <property type="evidence" value="ECO:0007669"/>
    <property type="project" value="TreeGrafter"/>
</dbReference>
<gene>
    <name evidence="7" type="ORF">MKZ38_006537</name>
</gene>
<evidence type="ECO:0000256" key="2">
    <source>
        <dbReference type="ARBA" id="ARBA00005005"/>
    </source>
</evidence>
<evidence type="ECO:0000256" key="4">
    <source>
        <dbReference type="ARBA" id="ARBA00023140"/>
    </source>
</evidence>
<comment type="caution">
    <text evidence="7">The sequence shown here is derived from an EMBL/GenBank/DDBJ whole genome shotgun (WGS) entry which is preliminary data.</text>
</comment>
<feature type="compositionally biased region" description="Polar residues" evidence="6">
    <location>
        <begin position="416"/>
        <end position="428"/>
    </location>
</feature>
<name>A0AAD5WYS0_9PEZI</name>
<dbReference type="Gene3D" id="3.90.226.10">
    <property type="entry name" value="2-enoyl-CoA Hydratase, Chain A, domain 1"/>
    <property type="match status" value="1"/>
</dbReference>
<keyword evidence="8" id="KW-1185">Reference proteome</keyword>
<dbReference type="EMBL" id="JAKWBI020000003">
    <property type="protein sequence ID" value="KAJ2907243.1"/>
    <property type="molecule type" value="Genomic_DNA"/>
</dbReference>
<dbReference type="PANTHER" id="PTHR43684:SF1">
    <property type="entry name" value="ENOYL-COA DELTA ISOMERASE 2"/>
    <property type="match status" value="1"/>
</dbReference>
<dbReference type="InterPro" id="IPR051053">
    <property type="entry name" value="ECH/Chromodomain_protein"/>
</dbReference>
<evidence type="ECO:0000313" key="8">
    <source>
        <dbReference type="Proteomes" id="UP001201980"/>
    </source>
</evidence>
<evidence type="ECO:0000313" key="7">
    <source>
        <dbReference type="EMBL" id="KAJ2907243.1"/>
    </source>
</evidence>
<dbReference type="Pfam" id="PF00378">
    <property type="entry name" value="ECH_1"/>
    <property type="match status" value="1"/>
</dbReference>
<dbReference type="PANTHER" id="PTHR43684">
    <property type="match status" value="1"/>
</dbReference>
<dbReference type="InterPro" id="IPR029045">
    <property type="entry name" value="ClpP/crotonase-like_dom_sf"/>
</dbReference>
<comment type="similarity">
    <text evidence="3">Belongs to the enoyl-CoA hydratase/isomerase family.</text>
</comment>
<feature type="region of interest" description="Disordered" evidence="6">
    <location>
        <begin position="1"/>
        <end position="24"/>
    </location>
</feature>
<accession>A0AAD5WYS0</accession>
<comment type="pathway">
    <text evidence="2">Lipid metabolism; fatty acid beta-oxidation.</text>
</comment>